<protein>
    <recommendedName>
        <fullName evidence="2">Alpha/beta hydrolase domain-containing protein</fullName>
    </recommendedName>
</protein>
<proteinExistence type="predicted"/>
<organism evidence="3 4">
    <name type="scientific">Streptomyces humidus</name>
    <dbReference type="NCBI Taxonomy" id="52259"/>
    <lineage>
        <taxon>Bacteria</taxon>
        <taxon>Bacillati</taxon>
        <taxon>Actinomycetota</taxon>
        <taxon>Actinomycetes</taxon>
        <taxon>Kitasatosporales</taxon>
        <taxon>Streptomycetaceae</taxon>
        <taxon>Streptomyces</taxon>
    </lineage>
</organism>
<feature type="region of interest" description="Disordered" evidence="1">
    <location>
        <begin position="320"/>
        <end position="348"/>
    </location>
</feature>
<evidence type="ECO:0000313" key="4">
    <source>
        <dbReference type="Proteomes" id="UP000606194"/>
    </source>
</evidence>
<dbReference type="Proteomes" id="UP000606194">
    <property type="component" value="Unassembled WGS sequence"/>
</dbReference>
<comment type="caution">
    <text evidence="3">The sequence shown here is derived from an EMBL/GenBank/DDBJ whole genome shotgun (WGS) entry which is preliminary data.</text>
</comment>
<evidence type="ECO:0000256" key="1">
    <source>
        <dbReference type="SAM" id="MobiDB-lite"/>
    </source>
</evidence>
<reference evidence="3" key="1">
    <citation type="journal article" date="2014" name="Int. J. Syst. Evol. Microbiol.">
        <title>Complete genome sequence of Corynebacterium casei LMG S-19264T (=DSM 44701T), isolated from a smear-ripened cheese.</title>
        <authorList>
            <consortium name="US DOE Joint Genome Institute (JGI-PGF)"/>
            <person name="Walter F."/>
            <person name="Albersmeier A."/>
            <person name="Kalinowski J."/>
            <person name="Ruckert C."/>
        </authorList>
    </citation>
    <scope>NUCLEOTIDE SEQUENCE</scope>
    <source>
        <strain evidence="3">JCM 4386</strain>
    </source>
</reference>
<evidence type="ECO:0000313" key="3">
    <source>
        <dbReference type="EMBL" id="GGS16145.1"/>
    </source>
</evidence>
<feature type="compositionally biased region" description="Basic and acidic residues" evidence="1">
    <location>
        <begin position="320"/>
        <end position="332"/>
    </location>
</feature>
<sequence length="500" mass="54132">MPLSTLRAVPLDGARDAAFLSPARWPVAPHDRLGDHGYDVFEYAVSGVARLYADGAARPPATTGTAHCTTRVLVVRPVTDEAFSGRVHVELLNPSTGHDFPMYWPDLAGHLIRRGDAYVGMTCKNVTVEALRRMAPERYGDLSLPHDGAVWDLLGSLAATLRSPHGGGLLPGLREPARILATGWSQSGSFLRTYLSEGLHELHCAERGRTVVDAFLIGVSSGGFGPMGYVNVDRHGEMDFDADLRPVGGRLEQLPMDDARRTVRGSRVPVMELMSEDEALHHLWHQRPDSDVPGDLYRCYQVPGRGHESGLLDDSLRAADHAQSHAHGHADGNRAAAPSGDAEAPEDVEAAAPLRHGSSVYLLAAAVENLLRWADGVAAPRIDPIAVMARPGSRLDPDGLDHAGTYALRDADGYALGGMRHLEADLPVARSLRASDGPTTIGTWHREPFGPAELARRYTSPQRLRRLAGERARLLADRGCYLPEDVADAVEDFCRCAGRF</sequence>
<dbReference type="InterPro" id="IPR045394">
    <property type="entry name" value="Abhydrolase_dom"/>
</dbReference>
<dbReference type="EMBL" id="BMTL01000032">
    <property type="protein sequence ID" value="GGS16145.1"/>
    <property type="molecule type" value="Genomic_DNA"/>
</dbReference>
<dbReference type="Pfam" id="PF20091">
    <property type="entry name" value="Abhydrolase_10"/>
    <property type="match status" value="1"/>
</dbReference>
<keyword evidence="4" id="KW-1185">Reference proteome</keyword>
<name>A0A918L701_9ACTN</name>
<accession>A0A918L701</accession>
<dbReference type="RefSeq" id="WP_190152849.1">
    <property type="nucleotide sequence ID" value="NZ_BMTL01000032.1"/>
</dbReference>
<evidence type="ECO:0000259" key="2">
    <source>
        <dbReference type="Pfam" id="PF20091"/>
    </source>
</evidence>
<dbReference type="AlphaFoldDB" id="A0A918L701"/>
<reference evidence="3" key="2">
    <citation type="submission" date="2020-09" db="EMBL/GenBank/DDBJ databases">
        <authorList>
            <person name="Sun Q."/>
            <person name="Ohkuma M."/>
        </authorList>
    </citation>
    <scope>NUCLEOTIDE SEQUENCE</scope>
    <source>
        <strain evidence="3">JCM 4386</strain>
    </source>
</reference>
<gene>
    <name evidence="3" type="ORF">GCM10010269_64220</name>
</gene>
<feature type="domain" description="Alpha/beta hydrolase" evidence="2">
    <location>
        <begin position="23"/>
        <end position="490"/>
    </location>
</feature>